<reference evidence="1 2" key="1">
    <citation type="submission" date="2020-01" db="EMBL/GenBank/DDBJ databases">
        <title>Draft genome sequence of Aspergillus udagawae IFM 53868.</title>
        <authorList>
            <person name="Takahashi H."/>
            <person name="Yaguchi T."/>
        </authorList>
    </citation>
    <scope>NUCLEOTIDE SEQUENCE [LARGE SCALE GENOMIC DNA]</scope>
    <source>
        <strain evidence="1 2">IFM 53868</strain>
    </source>
</reference>
<name>A0ABQ1B3D2_9EURO</name>
<dbReference type="InterPro" id="IPR036514">
    <property type="entry name" value="SGNH_hydro_sf"/>
</dbReference>
<gene>
    <name evidence="1" type="ORF">IFM53868_07043</name>
</gene>
<evidence type="ECO:0000313" key="1">
    <source>
        <dbReference type="EMBL" id="GFF93015.1"/>
    </source>
</evidence>
<dbReference type="EMBL" id="BLKG01000087">
    <property type="protein sequence ID" value="GFF93015.1"/>
    <property type="molecule type" value="Genomic_DNA"/>
</dbReference>
<evidence type="ECO:0000313" key="2">
    <source>
        <dbReference type="Proteomes" id="UP000465266"/>
    </source>
</evidence>
<protein>
    <submittedName>
        <fullName evidence="1">Uncharacterized protein</fullName>
    </submittedName>
</protein>
<organism evidence="1 2">
    <name type="scientific">Aspergillus udagawae</name>
    <dbReference type="NCBI Taxonomy" id="91492"/>
    <lineage>
        <taxon>Eukaryota</taxon>
        <taxon>Fungi</taxon>
        <taxon>Dikarya</taxon>
        <taxon>Ascomycota</taxon>
        <taxon>Pezizomycotina</taxon>
        <taxon>Eurotiomycetes</taxon>
        <taxon>Eurotiomycetidae</taxon>
        <taxon>Eurotiales</taxon>
        <taxon>Aspergillaceae</taxon>
        <taxon>Aspergillus</taxon>
        <taxon>Aspergillus subgen. Fumigati</taxon>
    </lineage>
</organism>
<dbReference type="Gene3D" id="3.40.50.1110">
    <property type="entry name" value="SGNH hydrolase"/>
    <property type="match status" value="1"/>
</dbReference>
<sequence length="290" mass="31931">MESCLQLDRYLARSRLPSQRIKVALYCCQLLQDIVAADGGGPDHPGVCPRSLTPKTIPVTQQLFPDVNSAQIPAFFADSKYTLPNGTKFMDISPESTVFAIIIGGNDIGAHAFLTDSEATGKTLPDYVDCVFEQLTVYTETARVTSLSTSLRAMYLAPQYAMPEAGGLAASQYWLDKHSNTTAVSQRMLQQVATVNAIYDPRTPLEVMYKKMCPGASFTVVNLEGLLNGTAPFNVTGYLNHCTLNGTDCVRIDNNNLDAFMLYDELHPSEQTWRMISCIKDFVKVIKCNS</sequence>
<keyword evidence="2" id="KW-1185">Reference proteome</keyword>
<accession>A0ABQ1B3D2</accession>
<dbReference type="Proteomes" id="UP000465266">
    <property type="component" value="Unassembled WGS sequence"/>
</dbReference>
<comment type="caution">
    <text evidence="1">The sequence shown here is derived from an EMBL/GenBank/DDBJ whole genome shotgun (WGS) entry which is preliminary data.</text>
</comment>
<proteinExistence type="predicted"/>